<feature type="transmembrane region" description="Helical" evidence="4">
    <location>
        <begin position="314"/>
        <end position="333"/>
    </location>
</feature>
<accession>A0AB34JUT9</accession>
<feature type="transmembrane region" description="Helical" evidence="4">
    <location>
        <begin position="345"/>
        <end position="362"/>
    </location>
</feature>
<dbReference type="PROSITE" id="PS50088">
    <property type="entry name" value="ANK_REPEAT"/>
    <property type="match status" value="1"/>
</dbReference>
<proteinExistence type="predicted"/>
<keyword evidence="6" id="KW-1185">Reference proteome</keyword>
<dbReference type="InterPro" id="IPR036770">
    <property type="entry name" value="Ankyrin_rpt-contain_sf"/>
</dbReference>
<dbReference type="Gene3D" id="1.25.40.20">
    <property type="entry name" value="Ankyrin repeat-containing domain"/>
    <property type="match status" value="1"/>
</dbReference>
<protein>
    <recommendedName>
        <fullName evidence="7">Ankyrin repeat domain-containing protein</fullName>
    </recommendedName>
</protein>
<evidence type="ECO:0000256" key="4">
    <source>
        <dbReference type="SAM" id="Phobius"/>
    </source>
</evidence>
<dbReference type="Proteomes" id="UP001515480">
    <property type="component" value="Unassembled WGS sequence"/>
</dbReference>
<keyword evidence="4" id="KW-0472">Membrane</keyword>
<feature type="transmembrane region" description="Helical" evidence="4">
    <location>
        <begin position="382"/>
        <end position="408"/>
    </location>
</feature>
<dbReference type="SUPFAM" id="SSF48403">
    <property type="entry name" value="Ankyrin repeat"/>
    <property type="match status" value="1"/>
</dbReference>
<evidence type="ECO:0008006" key="7">
    <source>
        <dbReference type="Google" id="ProtNLM"/>
    </source>
</evidence>
<dbReference type="PROSITE" id="PS50297">
    <property type="entry name" value="ANK_REP_REGION"/>
    <property type="match status" value="1"/>
</dbReference>
<evidence type="ECO:0000313" key="6">
    <source>
        <dbReference type="Proteomes" id="UP001515480"/>
    </source>
</evidence>
<gene>
    <name evidence="5" type="ORF">AB1Y20_019379</name>
</gene>
<dbReference type="InterPro" id="IPR002110">
    <property type="entry name" value="Ankyrin_rpt"/>
</dbReference>
<feature type="transmembrane region" description="Helical" evidence="4">
    <location>
        <begin position="267"/>
        <end position="294"/>
    </location>
</feature>
<feature type="transmembrane region" description="Helical" evidence="4">
    <location>
        <begin position="153"/>
        <end position="175"/>
    </location>
</feature>
<evidence type="ECO:0000256" key="2">
    <source>
        <dbReference type="ARBA" id="ARBA00023043"/>
    </source>
</evidence>
<dbReference type="Pfam" id="PF12796">
    <property type="entry name" value="Ank_2"/>
    <property type="match status" value="1"/>
</dbReference>
<comment type="caution">
    <text evidence="5">The sequence shown here is derived from an EMBL/GenBank/DDBJ whole genome shotgun (WGS) entry which is preliminary data.</text>
</comment>
<keyword evidence="1" id="KW-0677">Repeat</keyword>
<keyword evidence="4" id="KW-0812">Transmembrane</keyword>
<name>A0AB34JUT9_PRYPA</name>
<keyword evidence="4" id="KW-1133">Transmembrane helix</keyword>
<feature type="transmembrane region" description="Helical" evidence="4">
    <location>
        <begin position="207"/>
        <end position="231"/>
    </location>
</feature>
<reference evidence="5 6" key="1">
    <citation type="journal article" date="2024" name="Science">
        <title>Giant polyketide synthase enzymes in the biosynthesis of giant marine polyether toxins.</title>
        <authorList>
            <person name="Fallon T.R."/>
            <person name="Shende V.V."/>
            <person name="Wierzbicki I.H."/>
            <person name="Pendleton A.L."/>
            <person name="Watervoot N.F."/>
            <person name="Auber R.P."/>
            <person name="Gonzalez D.J."/>
            <person name="Wisecaver J.H."/>
            <person name="Moore B.S."/>
        </authorList>
    </citation>
    <scope>NUCLEOTIDE SEQUENCE [LARGE SCALE GENOMIC DNA]</scope>
    <source>
        <strain evidence="5 6">12B1</strain>
    </source>
</reference>
<organism evidence="5 6">
    <name type="scientific">Prymnesium parvum</name>
    <name type="common">Toxic golden alga</name>
    <dbReference type="NCBI Taxonomy" id="97485"/>
    <lineage>
        <taxon>Eukaryota</taxon>
        <taxon>Haptista</taxon>
        <taxon>Haptophyta</taxon>
        <taxon>Prymnesiophyceae</taxon>
        <taxon>Prymnesiales</taxon>
        <taxon>Prymnesiaceae</taxon>
        <taxon>Prymnesium</taxon>
    </lineage>
</organism>
<dbReference type="InterPro" id="IPR051165">
    <property type="entry name" value="Multifunctional_ANK_Repeat"/>
</dbReference>
<evidence type="ECO:0000313" key="5">
    <source>
        <dbReference type="EMBL" id="KAL1524485.1"/>
    </source>
</evidence>
<dbReference type="PANTHER" id="PTHR24123:SF33">
    <property type="entry name" value="PROTEIN HOS4"/>
    <property type="match status" value="1"/>
</dbReference>
<dbReference type="PANTHER" id="PTHR24123">
    <property type="entry name" value="ANKYRIN REPEAT-CONTAINING"/>
    <property type="match status" value="1"/>
</dbReference>
<feature type="repeat" description="ANK" evidence="3">
    <location>
        <begin position="59"/>
        <end position="91"/>
    </location>
</feature>
<feature type="transmembrane region" description="Helical" evidence="4">
    <location>
        <begin position="243"/>
        <end position="260"/>
    </location>
</feature>
<dbReference type="SMART" id="SM00248">
    <property type="entry name" value="ANK"/>
    <property type="match status" value="3"/>
</dbReference>
<dbReference type="AlphaFoldDB" id="A0AB34JUT9"/>
<dbReference type="EMBL" id="JBGBPQ010000005">
    <property type="protein sequence ID" value="KAL1524485.1"/>
    <property type="molecule type" value="Genomic_DNA"/>
</dbReference>
<evidence type="ECO:0000256" key="3">
    <source>
        <dbReference type="PROSITE-ProRule" id="PRU00023"/>
    </source>
</evidence>
<sequence>MQMLSFLNPFAPEPNEELRERRRSASSLLHDAALWNDTEKIKMLLRSGAAHVNEFAENTQETALMWAAQEGHVEAAQLLIDNGAKVGIKDENGRTALDIAMRQQNYLVVDLLTEEERRQKRRSRKAAAVKASKAEAQERAKAEAAMKMSAVELAVRVMLVTSAVLLLGTGLLTWVSPSAGLRVYGYDPTVEEPSVLRLEALNGMARLVLGAALLLPRYSSLWFAVGLLAWLPNYAELKMPPTIFIAMIVILAALQLLLMFRTRRWSWWPVFLLATALTVCVLFFILGVVGGIFPTFAAEHIYQLGVHLTPMGELQVACFSLLAPLGFSVWVAAHRVDRVRHGAMASGFAAVSLVMACHQWRVLKFYLDDPVRASPTSDAYDATGFVAALLCFGSLMALAVFSVFALVVRINKLLTKERKLRIQQLFTRKSRRAEAMV</sequence>
<keyword evidence="2 3" id="KW-0040">ANK repeat</keyword>
<evidence type="ECO:0000256" key="1">
    <source>
        <dbReference type="ARBA" id="ARBA00022737"/>
    </source>
</evidence>